<proteinExistence type="predicted"/>
<dbReference type="Proteomes" id="UP000480548">
    <property type="component" value="Unassembled WGS sequence"/>
</dbReference>
<feature type="compositionally biased region" description="Acidic residues" evidence="1">
    <location>
        <begin position="453"/>
        <end position="463"/>
    </location>
</feature>
<feature type="compositionally biased region" description="Low complexity" evidence="1">
    <location>
        <begin position="657"/>
        <end position="668"/>
    </location>
</feature>
<feature type="compositionally biased region" description="Basic residues" evidence="1">
    <location>
        <begin position="96"/>
        <end position="109"/>
    </location>
</feature>
<accession>A0A7C8JFH8</accession>
<evidence type="ECO:0000256" key="1">
    <source>
        <dbReference type="SAM" id="MobiDB-lite"/>
    </source>
</evidence>
<feature type="compositionally biased region" description="Pro residues" evidence="1">
    <location>
        <begin position="607"/>
        <end position="618"/>
    </location>
</feature>
<feature type="compositionally biased region" description="Basic and acidic residues" evidence="1">
    <location>
        <begin position="464"/>
        <end position="474"/>
    </location>
</feature>
<organism evidence="2 3">
    <name type="scientific">Orbilia oligospora</name>
    <name type="common">Nematode-trapping fungus</name>
    <name type="synonym">Arthrobotrys oligospora</name>
    <dbReference type="NCBI Taxonomy" id="2813651"/>
    <lineage>
        <taxon>Eukaryota</taxon>
        <taxon>Fungi</taxon>
        <taxon>Dikarya</taxon>
        <taxon>Ascomycota</taxon>
        <taxon>Pezizomycotina</taxon>
        <taxon>Orbiliomycetes</taxon>
        <taxon>Orbiliales</taxon>
        <taxon>Orbiliaceae</taxon>
        <taxon>Orbilia</taxon>
    </lineage>
</organism>
<dbReference type="EMBL" id="WIQZ01000154">
    <property type="protein sequence ID" value="KAF3120333.1"/>
    <property type="molecule type" value="Genomic_DNA"/>
</dbReference>
<sequence>MQGLVQLQGDRVEGNAAINYFDILNFPEREGRPPKQDVEKVYPRIQAGILKEMAEANKARDRRKVQSLEQDARNLKEAHDFFTQEDPGNTLFNQWVKRRAARSRVKPSSRKPPGNPGTENIRISDPPLSADGDVFRGAAKGKVKTKKKVNFKPLNDIEFIGMDEEFEALESPSEQRNRRPGQRDRHSIPKDRHNGRIKPEIWERLKISPPPQEVQDAYARLPPLPSDELDFEDFAIEEPEDPSPSQPSFSSTSNLDQTAETELGNTENRLSRKYIASDEDRQMDKDLRRRLNAWKALREPGNLTKQQLLRRMEEGERNANRQIDLNAEVEAVDNAPRVPWQEIARQRALEAQASYREQQRILFGARNKSDVADRLNRLELETPGWMKSAGYSFWVPGIVGPEYVGAKLLDDETNIDWKALNIEWPPPPTAEQIAWSERWLQDIDERIQSGELGSEDEEEEGEEEKLTSEDLQARAKETEPNTWWKRYQRSWVSKLLFGEHESLVDGRDIAVAPKQYRFKPSVYKLNDNLELEHVCSPGESYFEHLYFSNETFIWPESLPKPPGMSARDRWIMRLQETDALRHRDGLPPLDPIPGVTPTDLPYDPDLFNPPPKPQPTPTPSVRTGQVTSEPPPIEGRSRIQRPKIEDFIRDRGERGRQNNQNENQNQLNKTEHGNQGDLRLGKYAGTRLGFVLRSSPRSFAIDRSISALDVDALTRRLYNRDMDYPGFLCSITAR</sequence>
<name>A0A7C8JFH8_ORBOL</name>
<dbReference type="AlphaFoldDB" id="A0A7C8JFH8"/>
<feature type="region of interest" description="Disordered" evidence="1">
    <location>
        <begin position="237"/>
        <end position="277"/>
    </location>
</feature>
<feature type="region of interest" description="Disordered" evidence="1">
    <location>
        <begin position="168"/>
        <end position="209"/>
    </location>
</feature>
<gene>
    <name evidence="2" type="ORF">TWF703_002643</name>
</gene>
<feature type="region of interest" description="Disordered" evidence="1">
    <location>
        <begin position="581"/>
        <end position="680"/>
    </location>
</feature>
<feature type="compositionally biased region" description="Basic and acidic residues" evidence="1">
    <location>
        <begin position="173"/>
        <end position="206"/>
    </location>
</feature>
<protein>
    <submittedName>
        <fullName evidence="2">Uncharacterized protein</fullName>
    </submittedName>
</protein>
<evidence type="ECO:0000313" key="2">
    <source>
        <dbReference type="EMBL" id="KAF3120333.1"/>
    </source>
</evidence>
<feature type="region of interest" description="Disordered" evidence="1">
    <location>
        <begin position="449"/>
        <end position="474"/>
    </location>
</feature>
<feature type="compositionally biased region" description="Basic and acidic residues" evidence="1">
    <location>
        <begin position="642"/>
        <end position="656"/>
    </location>
</feature>
<feature type="compositionally biased region" description="Polar residues" evidence="1">
    <location>
        <begin position="254"/>
        <end position="268"/>
    </location>
</feature>
<comment type="caution">
    <text evidence="2">The sequence shown here is derived from an EMBL/GenBank/DDBJ whole genome shotgun (WGS) entry which is preliminary data.</text>
</comment>
<feature type="region of interest" description="Disordered" evidence="1">
    <location>
        <begin position="79"/>
        <end position="145"/>
    </location>
</feature>
<reference evidence="2 3" key="1">
    <citation type="submission" date="2019-06" db="EMBL/GenBank/DDBJ databases">
        <authorList>
            <person name="Palmer J.M."/>
        </authorList>
    </citation>
    <scope>NUCLEOTIDE SEQUENCE [LARGE SCALE GENOMIC DNA]</scope>
    <source>
        <strain evidence="2 3">TWF703</strain>
    </source>
</reference>
<evidence type="ECO:0000313" key="3">
    <source>
        <dbReference type="Proteomes" id="UP000480548"/>
    </source>
</evidence>